<dbReference type="Gene3D" id="2.40.160.50">
    <property type="entry name" value="membrane protein fhac: a member of the omp85/tpsb transporter family"/>
    <property type="match status" value="1"/>
</dbReference>
<dbReference type="GO" id="GO:0019867">
    <property type="term" value="C:outer membrane"/>
    <property type="evidence" value="ECO:0007669"/>
    <property type="project" value="InterPro"/>
</dbReference>
<feature type="short sequence motif" description="GXSXG" evidence="4">
    <location>
        <begin position="81"/>
        <end position="85"/>
    </location>
</feature>
<dbReference type="EMBL" id="BSNX01000007">
    <property type="protein sequence ID" value="GLQ71609.1"/>
    <property type="molecule type" value="Genomic_DNA"/>
</dbReference>
<gene>
    <name evidence="7" type="ORF">GCM10007932_09690</name>
</gene>
<dbReference type="Gene3D" id="3.40.1090.10">
    <property type="entry name" value="Cytosolic phospholipase A2 catalytic domain"/>
    <property type="match status" value="2"/>
</dbReference>
<dbReference type="CDD" id="cd07205">
    <property type="entry name" value="Pat_PNPLA6_PNPLA7_NTE1_like"/>
    <property type="match status" value="1"/>
</dbReference>
<feature type="short sequence motif" description="DGA/G" evidence="4">
    <location>
        <begin position="229"/>
        <end position="231"/>
    </location>
</feature>
<feature type="signal peptide" evidence="5">
    <location>
        <begin position="1"/>
        <end position="31"/>
    </location>
</feature>
<evidence type="ECO:0000256" key="2">
    <source>
        <dbReference type="ARBA" id="ARBA00022963"/>
    </source>
</evidence>
<dbReference type="SUPFAM" id="SSF52151">
    <property type="entry name" value="FabD/lysophospholipase-like"/>
    <property type="match status" value="1"/>
</dbReference>
<feature type="active site" description="Nucleophile" evidence="4">
    <location>
        <position position="83"/>
    </location>
</feature>
<dbReference type="AlphaFoldDB" id="A0AAV5NMT4"/>
<keyword evidence="2 4" id="KW-0442">Lipid degradation</keyword>
<dbReference type="InterPro" id="IPR050301">
    <property type="entry name" value="NTE"/>
</dbReference>
<feature type="domain" description="PNPLA" evidence="6">
    <location>
        <begin position="50"/>
        <end position="242"/>
    </location>
</feature>
<name>A0AAV5NMT4_9VIBR</name>
<feature type="short sequence motif" description="GXGXXG" evidence="4">
    <location>
        <begin position="54"/>
        <end position="59"/>
    </location>
</feature>
<evidence type="ECO:0000256" key="4">
    <source>
        <dbReference type="PROSITE-ProRule" id="PRU01161"/>
    </source>
</evidence>
<dbReference type="PROSITE" id="PS51635">
    <property type="entry name" value="PNPLA"/>
    <property type="match status" value="1"/>
</dbReference>
<evidence type="ECO:0000256" key="5">
    <source>
        <dbReference type="SAM" id="SignalP"/>
    </source>
</evidence>
<keyword evidence="1 4" id="KW-0378">Hydrolase</keyword>
<evidence type="ECO:0000313" key="8">
    <source>
        <dbReference type="Proteomes" id="UP001156690"/>
    </source>
</evidence>
<evidence type="ECO:0000256" key="3">
    <source>
        <dbReference type="ARBA" id="ARBA00023098"/>
    </source>
</evidence>
<dbReference type="Pfam" id="PF01734">
    <property type="entry name" value="Patatin"/>
    <property type="match status" value="1"/>
</dbReference>
<keyword evidence="7" id="KW-0645">Protease</keyword>
<proteinExistence type="predicted"/>
<dbReference type="InterPro" id="IPR002641">
    <property type="entry name" value="PNPLA_dom"/>
</dbReference>
<keyword evidence="5" id="KW-0732">Signal</keyword>
<evidence type="ECO:0000313" key="7">
    <source>
        <dbReference type="EMBL" id="GLQ71609.1"/>
    </source>
</evidence>
<accession>A0AAV5NMT4</accession>
<dbReference type="PANTHER" id="PTHR14226:SF29">
    <property type="entry name" value="NEUROPATHY TARGET ESTERASE SWS"/>
    <property type="match status" value="1"/>
</dbReference>
<reference evidence="8" key="1">
    <citation type="journal article" date="2019" name="Int. J. Syst. Evol. Microbiol.">
        <title>The Global Catalogue of Microorganisms (GCM) 10K type strain sequencing project: providing services to taxonomists for standard genome sequencing and annotation.</title>
        <authorList>
            <consortium name="The Broad Institute Genomics Platform"/>
            <consortium name="The Broad Institute Genome Sequencing Center for Infectious Disease"/>
            <person name="Wu L."/>
            <person name="Ma J."/>
        </authorList>
    </citation>
    <scope>NUCLEOTIDE SEQUENCE [LARGE SCALE GENOMIC DNA]</scope>
    <source>
        <strain evidence="8">NBRC 15640</strain>
    </source>
</reference>
<sequence length="775" mass="86449">MFFSKFNGIATFAVMVATVSVAALLSPFVDAQEQLLEAERQEKERPVIAVVLAGGGAKGAAHIGVLKALEEMHIPVDIITGTSMGAFVGGLYSTGMSADEIESFIHTIDWNNGYRDRVEREHLPVREKEYFDRYQIRTDLGLRWIEVTAPRGVVQGQNMYKILRETAGNIPPMASFDDLAVKYRAVATDIVELEPVVLESGYLTDAMMASMSVPGALPPFPLGDKLLVDGGVTNNMPVELARSMGADLVIAVDISTNYQSKQELKTFLNVGDQLSNYMVQRSTQRQATHLQEKDVLLTPNVGNMSTTEFSRMPDAYELGYLAAIESKDALESFVVTPALYQKYIYRKQEARKAIDYGDELLIDDIVIHNNSHYNENVLKQFLGLEAGRRYGLEKLEEHVQQLYSLNRFEQVLYRYQQEGGKTTLHIEVNEKDWGPNYVNFRFFLEDDFQTASQYSIGVSTNFTALNDKGAEIRTNLEMGSEKLIEAELYSPIFNEQNVFTSAKMTYRNENKKAPFGSDGLEDISLGGVKDYIPINYVQFSSELALGVNPAFDQEFKAGIRYTVGEISISTLPTLGQGLFNRKGIFARYRYDTFDDMNFPSRGSLAHFELLASEDNIQEDQNNEYTSDRVNEVAIKLGHAGSYERHTLVGMAEYEVTRSRNASVPIMPKSLGGFLNLSGIPGKSLIGQNKIFGSLVYRYRWFDNNFGLFQSPVYIGASAEYGGVWSDPNIKISEAPMYVAGSLFAGVKSPIGPIILAYGQTEQNFNSVYLIVGTAF</sequence>
<evidence type="ECO:0000256" key="1">
    <source>
        <dbReference type="ARBA" id="ARBA00022801"/>
    </source>
</evidence>
<dbReference type="Pfam" id="PF07244">
    <property type="entry name" value="POTRA"/>
    <property type="match status" value="1"/>
</dbReference>
<comment type="caution">
    <text evidence="7">The sequence shown here is derived from an EMBL/GenBank/DDBJ whole genome shotgun (WGS) entry which is preliminary data.</text>
</comment>
<dbReference type="GO" id="GO:0016042">
    <property type="term" value="P:lipid catabolic process"/>
    <property type="evidence" value="ECO:0007669"/>
    <property type="project" value="UniProtKB-UniRule"/>
</dbReference>
<feature type="active site" description="Proton acceptor" evidence="4">
    <location>
        <position position="229"/>
    </location>
</feature>
<dbReference type="InterPro" id="IPR010827">
    <property type="entry name" value="BamA/TamA_POTRA"/>
</dbReference>
<keyword evidence="3 4" id="KW-0443">Lipid metabolism</keyword>
<dbReference type="InterPro" id="IPR016035">
    <property type="entry name" value="Acyl_Trfase/lysoPLipase"/>
</dbReference>
<dbReference type="PANTHER" id="PTHR14226">
    <property type="entry name" value="NEUROPATHY TARGET ESTERASE/SWISS CHEESE D.MELANOGASTER"/>
    <property type="match status" value="1"/>
</dbReference>
<organism evidence="7 8">
    <name type="scientific">Vibrio penaeicida</name>
    <dbReference type="NCBI Taxonomy" id="104609"/>
    <lineage>
        <taxon>Bacteria</taxon>
        <taxon>Pseudomonadati</taxon>
        <taxon>Pseudomonadota</taxon>
        <taxon>Gammaproteobacteria</taxon>
        <taxon>Vibrionales</taxon>
        <taxon>Vibrionaceae</taxon>
        <taxon>Vibrio</taxon>
    </lineage>
</organism>
<dbReference type="GO" id="GO:0008233">
    <property type="term" value="F:peptidase activity"/>
    <property type="evidence" value="ECO:0007669"/>
    <property type="project" value="UniProtKB-KW"/>
</dbReference>
<dbReference type="GO" id="GO:0006508">
    <property type="term" value="P:proteolysis"/>
    <property type="evidence" value="ECO:0007669"/>
    <property type="project" value="UniProtKB-KW"/>
</dbReference>
<evidence type="ECO:0000259" key="6">
    <source>
        <dbReference type="PROSITE" id="PS51635"/>
    </source>
</evidence>
<keyword evidence="8" id="KW-1185">Reference proteome</keyword>
<dbReference type="Proteomes" id="UP001156690">
    <property type="component" value="Unassembled WGS sequence"/>
</dbReference>
<dbReference type="Gene3D" id="3.10.20.310">
    <property type="entry name" value="membrane protein fhac"/>
    <property type="match status" value="1"/>
</dbReference>
<protein>
    <submittedName>
        <fullName evidence="7">Serine protease</fullName>
    </submittedName>
</protein>
<feature type="chain" id="PRO_5043753023" evidence="5">
    <location>
        <begin position="32"/>
        <end position="775"/>
    </location>
</feature>